<name>A0A8J3BRF4_9FLAO</name>
<evidence type="ECO:0000313" key="2">
    <source>
        <dbReference type="Proteomes" id="UP000612329"/>
    </source>
</evidence>
<evidence type="ECO:0000313" key="1">
    <source>
        <dbReference type="EMBL" id="GGK32880.1"/>
    </source>
</evidence>
<protein>
    <submittedName>
        <fullName evidence="1">Uncharacterized protein</fullName>
    </submittedName>
</protein>
<dbReference type="PROSITE" id="PS51257">
    <property type="entry name" value="PROKAR_LIPOPROTEIN"/>
    <property type="match status" value="1"/>
</dbReference>
<comment type="caution">
    <text evidence="1">The sequence shown here is derived from an EMBL/GenBank/DDBJ whole genome shotgun (WGS) entry which is preliminary data.</text>
</comment>
<organism evidence="1 2">
    <name type="scientific">Yeosuana aromativorans</name>
    <dbReference type="NCBI Taxonomy" id="288019"/>
    <lineage>
        <taxon>Bacteria</taxon>
        <taxon>Pseudomonadati</taxon>
        <taxon>Bacteroidota</taxon>
        <taxon>Flavobacteriia</taxon>
        <taxon>Flavobacteriales</taxon>
        <taxon>Flavobacteriaceae</taxon>
        <taxon>Yeosuana</taxon>
    </lineage>
</organism>
<accession>A0A8J3BRF4</accession>
<dbReference type="RefSeq" id="WP_188654461.1">
    <property type="nucleotide sequence ID" value="NZ_BMNR01000008.1"/>
</dbReference>
<proteinExistence type="predicted"/>
<keyword evidence="2" id="KW-1185">Reference proteome</keyword>
<sequence length="199" mass="23006">MKTNFYITAFLLVVTLVSCKKENSFTDYKYADKPLALPCNDINSKLYNEALYSFEDDILNFYDKDKKSSLLRVYSQFMREAVYNRAKYQNMVSEHTLKVFDALKQDNDLWNPNNPVSKLNYNSKLMDCISKNIKDNDLKTTLNALLTTNSMTPELYGAPVMSSYRLALSDKALASYIAFDLYYARLFNVDVTQVEKTKS</sequence>
<dbReference type="AlphaFoldDB" id="A0A8J3BRF4"/>
<dbReference type="EMBL" id="BMNR01000008">
    <property type="protein sequence ID" value="GGK32880.1"/>
    <property type="molecule type" value="Genomic_DNA"/>
</dbReference>
<dbReference type="Proteomes" id="UP000612329">
    <property type="component" value="Unassembled WGS sequence"/>
</dbReference>
<reference evidence="1" key="1">
    <citation type="journal article" date="2014" name="Int. J. Syst. Evol. Microbiol.">
        <title>Complete genome sequence of Corynebacterium casei LMG S-19264T (=DSM 44701T), isolated from a smear-ripened cheese.</title>
        <authorList>
            <consortium name="US DOE Joint Genome Institute (JGI-PGF)"/>
            <person name="Walter F."/>
            <person name="Albersmeier A."/>
            <person name="Kalinowski J."/>
            <person name="Ruckert C."/>
        </authorList>
    </citation>
    <scope>NUCLEOTIDE SEQUENCE</scope>
    <source>
        <strain evidence="1">JCM 12862</strain>
    </source>
</reference>
<gene>
    <name evidence="1" type="ORF">GCM10007962_28990</name>
</gene>
<reference evidence="1" key="2">
    <citation type="submission" date="2020-09" db="EMBL/GenBank/DDBJ databases">
        <authorList>
            <person name="Sun Q."/>
            <person name="Ohkuma M."/>
        </authorList>
    </citation>
    <scope>NUCLEOTIDE SEQUENCE</scope>
    <source>
        <strain evidence="1">JCM 12862</strain>
    </source>
</reference>